<keyword evidence="1" id="KW-1133">Transmembrane helix</keyword>
<keyword evidence="3" id="KW-1185">Reference proteome</keyword>
<keyword evidence="1" id="KW-0472">Membrane</keyword>
<evidence type="ECO:0000313" key="3">
    <source>
        <dbReference type="Proteomes" id="UP000231644"/>
    </source>
</evidence>
<dbReference type="AlphaFoldDB" id="A0A1I1JYR6"/>
<dbReference type="STRING" id="517719.SAMN05421762_1140"/>
<organism evidence="2 3">
    <name type="scientific">Pseudooceanicola nitratireducens</name>
    <dbReference type="NCBI Taxonomy" id="517719"/>
    <lineage>
        <taxon>Bacteria</taxon>
        <taxon>Pseudomonadati</taxon>
        <taxon>Pseudomonadota</taxon>
        <taxon>Alphaproteobacteria</taxon>
        <taxon>Rhodobacterales</taxon>
        <taxon>Paracoccaceae</taxon>
        <taxon>Pseudooceanicola</taxon>
    </lineage>
</organism>
<feature type="transmembrane region" description="Helical" evidence="1">
    <location>
        <begin position="112"/>
        <end position="135"/>
    </location>
</feature>
<reference evidence="2 3" key="1">
    <citation type="submission" date="2016-10" db="EMBL/GenBank/DDBJ databases">
        <authorList>
            <person name="de Groot N.N."/>
        </authorList>
    </citation>
    <scope>NUCLEOTIDE SEQUENCE [LARGE SCALE GENOMIC DNA]</scope>
    <source>
        <strain evidence="2 3">DSM 29619</strain>
    </source>
</reference>
<sequence length="182" mass="19808">MAEQQALSPARAWSMRLIYICICMGILMLELLPLQTEPRSFAGPELVLLLTFTFALRRPEYVPAWAVGVAVLLGDLLLHRPPGLLAGLTVLASEALRARSDNLRTLPFSVEWLTAALAVLGVLIGYRIVLALFMIPQAPLLLAVSQMVSTIFAYPVIVLGSVALFGVRRVAPGEIDSHGHRI</sequence>
<dbReference type="Proteomes" id="UP000231644">
    <property type="component" value="Unassembled WGS sequence"/>
</dbReference>
<keyword evidence="1" id="KW-0812">Transmembrane</keyword>
<evidence type="ECO:0000313" key="2">
    <source>
        <dbReference type="EMBL" id="SFC50510.1"/>
    </source>
</evidence>
<proteinExistence type="predicted"/>
<dbReference type="EMBL" id="FOLX01000001">
    <property type="protein sequence ID" value="SFC50510.1"/>
    <property type="molecule type" value="Genomic_DNA"/>
</dbReference>
<feature type="transmembrane region" description="Helical" evidence="1">
    <location>
        <begin position="17"/>
        <end position="34"/>
    </location>
</feature>
<dbReference type="RefSeq" id="WP_093452932.1">
    <property type="nucleotide sequence ID" value="NZ_FNZG01000003.1"/>
</dbReference>
<dbReference type="OrthoDB" id="7629477at2"/>
<feature type="transmembrane region" description="Helical" evidence="1">
    <location>
        <begin position="147"/>
        <end position="167"/>
    </location>
</feature>
<protein>
    <submittedName>
        <fullName evidence="2">Rod shape-determining protein MreD</fullName>
    </submittedName>
</protein>
<feature type="transmembrane region" description="Helical" evidence="1">
    <location>
        <begin position="64"/>
        <end position="91"/>
    </location>
</feature>
<evidence type="ECO:0000256" key="1">
    <source>
        <dbReference type="SAM" id="Phobius"/>
    </source>
</evidence>
<name>A0A1I1JYR6_9RHOB</name>
<accession>A0A1I1JYR6</accession>
<gene>
    <name evidence="2" type="ORF">SAMN05421762_1140</name>
</gene>